<keyword evidence="1" id="KW-0472">Membrane</keyword>
<keyword evidence="3" id="KW-1185">Reference proteome</keyword>
<dbReference type="RefSeq" id="WP_106012340.1">
    <property type="nucleotide sequence ID" value="NZ_CP027226.1"/>
</dbReference>
<sequence length="78" mass="8652">MKNLFEPIFKILHGRDAGLIGGGAGLGLGLLLVIFGLWKTLFILFCATLGFILGAKFIKNSENFRELLDKIFPPGRFR</sequence>
<accession>A0A2S0KMX4</accession>
<dbReference type="Proteomes" id="UP000237947">
    <property type="component" value="Chromosome"/>
</dbReference>
<keyword evidence="1" id="KW-1133">Transmembrane helix</keyword>
<feature type="transmembrane region" description="Helical" evidence="1">
    <location>
        <begin position="41"/>
        <end position="58"/>
    </location>
</feature>
<evidence type="ECO:0000313" key="2">
    <source>
        <dbReference type="EMBL" id="AVM42357.1"/>
    </source>
</evidence>
<dbReference type="OrthoDB" id="1727295at2"/>
<reference evidence="3" key="1">
    <citation type="submission" date="2018-02" db="EMBL/GenBank/DDBJ databases">
        <authorList>
            <person name="Holder M.E."/>
            <person name="Ajami N.J."/>
            <person name="Petrosino J.F."/>
        </authorList>
    </citation>
    <scope>NUCLEOTIDE SEQUENCE [LARGE SCALE GENOMIC DNA]</scope>
    <source>
        <strain evidence="3">CCUG 47711</strain>
    </source>
</reference>
<evidence type="ECO:0000256" key="1">
    <source>
        <dbReference type="SAM" id="Phobius"/>
    </source>
</evidence>
<dbReference type="KEGG" id="fsa:C5Q98_03550"/>
<evidence type="ECO:0008006" key="4">
    <source>
        <dbReference type="Google" id="ProtNLM"/>
    </source>
</evidence>
<protein>
    <recommendedName>
        <fullName evidence="4">DUF2273 domain-containing protein</fullName>
    </recommendedName>
</protein>
<gene>
    <name evidence="2" type="ORF">C5Q98_03550</name>
</gene>
<dbReference type="EMBL" id="CP027226">
    <property type="protein sequence ID" value="AVM42357.1"/>
    <property type="molecule type" value="Genomic_DNA"/>
</dbReference>
<organism evidence="2 3">
    <name type="scientific">Fastidiosipila sanguinis</name>
    <dbReference type="NCBI Taxonomy" id="236753"/>
    <lineage>
        <taxon>Bacteria</taxon>
        <taxon>Bacillati</taxon>
        <taxon>Bacillota</taxon>
        <taxon>Clostridia</taxon>
        <taxon>Eubacteriales</taxon>
        <taxon>Oscillospiraceae</taxon>
        <taxon>Fastidiosipila</taxon>
    </lineage>
</organism>
<dbReference type="Pfam" id="PF10031">
    <property type="entry name" value="DUF2273"/>
    <property type="match status" value="1"/>
</dbReference>
<dbReference type="AlphaFoldDB" id="A0A2S0KMX4"/>
<proteinExistence type="predicted"/>
<name>A0A2S0KMX4_9FIRM</name>
<evidence type="ECO:0000313" key="3">
    <source>
        <dbReference type="Proteomes" id="UP000237947"/>
    </source>
</evidence>
<keyword evidence="1" id="KW-0812">Transmembrane</keyword>
<dbReference type="InterPro" id="IPR018730">
    <property type="entry name" value="DUF2273"/>
</dbReference>